<dbReference type="EMBL" id="BMLF01000005">
    <property type="protein sequence ID" value="GGM13392.1"/>
    <property type="molecule type" value="Genomic_DNA"/>
</dbReference>
<name>A0A917WLC6_9RHOB</name>
<dbReference type="AlphaFoldDB" id="A0A917WLC6"/>
<sequence length="66" mass="7101">MFVDHHVSVVAWPNAWLPKLSGSGTAQPPACRAQKFSGRIAHHGGVIEHWTALSSPAPLAEKFCDP</sequence>
<evidence type="ECO:0000313" key="1">
    <source>
        <dbReference type="EMBL" id="GGM13392.1"/>
    </source>
</evidence>
<protein>
    <submittedName>
        <fullName evidence="1">Uncharacterized protein</fullName>
    </submittedName>
</protein>
<reference evidence="1" key="2">
    <citation type="submission" date="2020-09" db="EMBL/GenBank/DDBJ databases">
        <authorList>
            <person name="Sun Q."/>
            <person name="Zhou Y."/>
        </authorList>
    </citation>
    <scope>NUCLEOTIDE SEQUENCE</scope>
    <source>
        <strain evidence="1">CGMCC 1.6293</strain>
    </source>
</reference>
<evidence type="ECO:0000313" key="2">
    <source>
        <dbReference type="Proteomes" id="UP000649829"/>
    </source>
</evidence>
<accession>A0A917WLC6</accession>
<reference evidence="1" key="1">
    <citation type="journal article" date="2014" name="Int. J. Syst. Evol. Microbiol.">
        <title>Complete genome sequence of Corynebacterium casei LMG S-19264T (=DSM 44701T), isolated from a smear-ripened cheese.</title>
        <authorList>
            <consortium name="US DOE Joint Genome Institute (JGI-PGF)"/>
            <person name="Walter F."/>
            <person name="Albersmeier A."/>
            <person name="Kalinowski J."/>
            <person name="Ruckert C."/>
        </authorList>
    </citation>
    <scope>NUCLEOTIDE SEQUENCE</scope>
    <source>
        <strain evidence="1">CGMCC 1.6293</strain>
    </source>
</reference>
<organism evidence="1 2">
    <name type="scientific">Pseudooceanicola nanhaiensis</name>
    <dbReference type="NCBI Taxonomy" id="375761"/>
    <lineage>
        <taxon>Bacteria</taxon>
        <taxon>Pseudomonadati</taxon>
        <taxon>Pseudomonadota</taxon>
        <taxon>Alphaproteobacteria</taxon>
        <taxon>Rhodobacterales</taxon>
        <taxon>Paracoccaceae</taxon>
        <taxon>Pseudooceanicola</taxon>
    </lineage>
</organism>
<proteinExistence type="predicted"/>
<keyword evidence="2" id="KW-1185">Reference proteome</keyword>
<comment type="caution">
    <text evidence="1">The sequence shown here is derived from an EMBL/GenBank/DDBJ whole genome shotgun (WGS) entry which is preliminary data.</text>
</comment>
<gene>
    <name evidence="1" type="ORF">GCM10011534_39300</name>
</gene>
<dbReference type="Proteomes" id="UP000649829">
    <property type="component" value="Unassembled WGS sequence"/>
</dbReference>